<evidence type="ECO:0000313" key="1">
    <source>
        <dbReference type="EMBL" id="MBI6628590.1"/>
    </source>
</evidence>
<accession>A0A934HQ82</accession>
<keyword evidence="2" id="KW-1185">Reference proteome</keyword>
<dbReference type="AlphaFoldDB" id="A0A934HQ82"/>
<evidence type="ECO:0000313" key="2">
    <source>
        <dbReference type="Proteomes" id="UP000613255"/>
    </source>
</evidence>
<dbReference type="Gene3D" id="3.30.70.100">
    <property type="match status" value="1"/>
</dbReference>
<gene>
    <name evidence="1" type="ORF">JAO82_01735</name>
</gene>
<organism evidence="1 2">
    <name type="scientific">Pontibaca salina</name>
    <dbReference type="NCBI Taxonomy" id="2795731"/>
    <lineage>
        <taxon>Bacteria</taxon>
        <taxon>Pseudomonadati</taxon>
        <taxon>Pseudomonadota</taxon>
        <taxon>Alphaproteobacteria</taxon>
        <taxon>Rhodobacterales</taxon>
        <taxon>Roseobacteraceae</taxon>
        <taxon>Pontibaca</taxon>
    </lineage>
</organism>
<protein>
    <submittedName>
        <fullName evidence="1">Uncharacterized protein</fullName>
    </submittedName>
</protein>
<sequence>MAYITITTWEVADGTDYDITLRGIREKRLPALKALGASRITVVRTSDRTSAAITEWPDKATRDAAEQAIEEVRKKLSREDLARMTGEMKGAVVAET</sequence>
<name>A0A934HQ82_9RHOB</name>
<comment type="caution">
    <text evidence="1">The sequence shown here is derived from an EMBL/GenBank/DDBJ whole genome shotgun (WGS) entry which is preliminary data.</text>
</comment>
<dbReference type="EMBL" id="JAEIJD010000001">
    <property type="protein sequence ID" value="MBI6628590.1"/>
    <property type="molecule type" value="Genomic_DNA"/>
</dbReference>
<dbReference type="Proteomes" id="UP000613255">
    <property type="component" value="Unassembled WGS sequence"/>
</dbReference>
<proteinExistence type="predicted"/>
<reference evidence="1" key="1">
    <citation type="submission" date="2020-12" db="EMBL/GenBank/DDBJ databases">
        <title>Pontibaca salina gen. nov., sp. nov., isolated from marine sediment.</title>
        <authorList>
            <person name="Bo J."/>
            <person name="Wang S."/>
            <person name="Song X."/>
            <person name="Du Z."/>
        </authorList>
    </citation>
    <scope>NUCLEOTIDE SEQUENCE</scope>
    <source>
        <strain evidence="1">S1109L</strain>
    </source>
</reference>
<dbReference type="RefSeq" id="WP_198684603.1">
    <property type="nucleotide sequence ID" value="NZ_JAEIJD010000001.1"/>
</dbReference>